<keyword evidence="2 10" id="KW-0812">Transmembrane</keyword>
<name>A0ABV8QD09_9GAMM</name>
<gene>
    <name evidence="13" type="ORF">ACFOZ5_02375</name>
</gene>
<dbReference type="PANTHER" id="PTHR32089">
    <property type="entry name" value="METHYL-ACCEPTING CHEMOTAXIS PROTEIN MCPB"/>
    <property type="match status" value="1"/>
</dbReference>
<evidence type="ECO:0000256" key="4">
    <source>
        <dbReference type="ARBA" id="ARBA00023136"/>
    </source>
</evidence>
<dbReference type="SMART" id="SM00283">
    <property type="entry name" value="MA"/>
    <property type="match status" value="1"/>
</dbReference>
<evidence type="ECO:0000313" key="14">
    <source>
        <dbReference type="Proteomes" id="UP001595798"/>
    </source>
</evidence>
<evidence type="ECO:0000256" key="10">
    <source>
        <dbReference type="SAM" id="Phobius"/>
    </source>
</evidence>
<feature type="domain" description="HAMP" evidence="12">
    <location>
        <begin position="92"/>
        <end position="124"/>
    </location>
</feature>
<comment type="similarity">
    <text evidence="6">Belongs to the methyl-accepting chemotaxis (MCP) protein family.</text>
</comment>
<dbReference type="SUPFAM" id="SSF58104">
    <property type="entry name" value="Methyl-accepting chemotaxis protein (MCP) signaling domain"/>
    <property type="match status" value="1"/>
</dbReference>
<reference evidence="14" key="1">
    <citation type="journal article" date="2019" name="Int. J. Syst. Evol. Microbiol.">
        <title>The Global Catalogue of Microorganisms (GCM) 10K type strain sequencing project: providing services to taxonomists for standard genome sequencing and annotation.</title>
        <authorList>
            <consortium name="The Broad Institute Genomics Platform"/>
            <consortium name="The Broad Institute Genome Sequencing Center for Infectious Disease"/>
            <person name="Wu L."/>
            <person name="Ma J."/>
        </authorList>
    </citation>
    <scope>NUCLEOTIDE SEQUENCE [LARGE SCALE GENOMIC DNA]</scope>
    <source>
        <strain evidence="14">CECT 7297</strain>
    </source>
</reference>
<dbReference type="RefSeq" id="WP_379885135.1">
    <property type="nucleotide sequence ID" value="NZ_JBHSDI010000001.1"/>
</dbReference>
<dbReference type="Proteomes" id="UP001595798">
    <property type="component" value="Unassembled WGS sequence"/>
</dbReference>
<feature type="region of interest" description="Disordered" evidence="9">
    <location>
        <begin position="145"/>
        <end position="172"/>
    </location>
</feature>
<dbReference type="InterPro" id="IPR004089">
    <property type="entry name" value="MCPsignal_dom"/>
</dbReference>
<sequence length="569" mass="62959">MSTEPTITSSAPVASKDTSGAGLNLGWDHLTWAGLQVLTAIVLFTQAEGWLRWLAVALGVAGIAMLLVQRRRGAGGGRQALINALKGINENQGDLSREVPVDRYTDETAEQFNQFVERLRHTLEDLRTQTIKVTLAAAHSRKLTEETAKDATRQESYSETIFSSSEESSTAIDDLARRTNTIAETNSRNLETGRESATELDEAARLITQVSEMMAEFQDTVGELQGTSKSIQTILRTVQEFSEQTNMLALNAAIEAARAGEQGRGFAVVADEVRTLAVKVGGAANQINDLVAKMGKVVERTSSETGAMMEQADRVRHSVGSSSAQFQTMIGDFESSHSDLLQISSAVEQLSVVNREVHGRSTEIRELGQRIRESMQHSDDRTTELVDAADETLHSLCQFRIGRGRLEETLEKVEARRDLIQAEIAKLIANGVNMFDRNHQPIPNTNPQKFDVSYARAFQKACQHLIDEWAREKDGALYCLPLDNKGYVAIHRSELSHAPTGDPDVDLQKSRHMRFFQSREITHMGRFKLQSYIRDTGEVMFNLSVPIEPDGRFWGGLFIGLPASVLGIE</sequence>
<feature type="transmembrane region" description="Helical" evidence="10">
    <location>
        <begin position="50"/>
        <end position="68"/>
    </location>
</feature>
<feature type="coiled-coil region" evidence="8">
    <location>
        <begin position="403"/>
        <end position="430"/>
    </location>
</feature>
<evidence type="ECO:0000256" key="8">
    <source>
        <dbReference type="SAM" id="Coils"/>
    </source>
</evidence>
<keyword evidence="5 7" id="KW-0807">Transducer</keyword>
<evidence type="ECO:0000259" key="12">
    <source>
        <dbReference type="PROSITE" id="PS50885"/>
    </source>
</evidence>
<dbReference type="EMBL" id="JBHSDI010000001">
    <property type="protein sequence ID" value="MFC4257872.1"/>
    <property type="molecule type" value="Genomic_DNA"/>
</dbReference>
<evidence type="ECO:0000256" key="7">
    <source>
        <dbReference type="PROSITE-ProRule" id="PRU00284"/>
    </source>
</evidence>
<keyword evidence="4 10" id="KW-0472">Membrane</keyword>
<evidence type="ECO:0000256" key="9">
    <source>
        <dbReference type="SAM" id="MobiDB-lite"/>
    </source>
</evidence>
<dbReference type="InterPro" id="IPR003660">
    <property type="entry name" value="HAMP_dom"/>
</dbReference>
<accession>A0ABV8QD09</accession>
<evidence type="ECO:0000256" key="5">
    <source>
        <dbReference type="ARBA" id="ARBA00023224"/>
    </source>
</evidence>
<dbReference type="Pfam" id="PF00015">
    <property type="entry name" value="MCPsignal"/>
    <property type="match status" value="1"/>
</dbReference>
<keyword evidence="14" id="KW-1185">Reference proteome</keyword>
<keyword evidence="8" id="KW-0175">Coiled coil</keyword>
<comment type="subcellular location">
    <subcellularLocation>
        <location evidence="1">Membrane</location>
    </subcellularLocation>
</comment>
<organism evidence="13 14">
    <name type="scientific">Marinobacter lacisalsi</name>
    <dbReference type="NCBI Taxonomy" id="475979"/>
    <lineage>
        <taxon>Bacteria</taxon>
        <taxon>Pseudomonadati</taxon>
        <taxon>Pseudomonadota</taxon>
        <taxon>Gammaproteobacteria</taxon>
        <taxon>Pseudomonadales</taxon>
        <taxon>Marinobacteraceae</taxon>
        <taxon>Marinobacter</taxon>
    </lineage>
</organism>
<evidence type="ECO:0000313" key="13">
    <source>
        <dbReference type="EMBL" id="MFC4257872.1"/>
    </source>
</evidence>
<evidence type="ECO:0000256" key="3">
    <source>
        <dbReference type="ARBA" id="ARBA00022989"/>
    </source>
</evidence>
<dbReference type="PRINTS" id="PR00260">
    <property type="entry name" value="CHEMTRNSDUCR"/>
</dbReference>
<dbReference type="InterPro" id="IPR004090">
    <property type="entry name" value="Chemotax_Me-accpt_rcpt"/>
</dbReference>
<dbReference type="Gene3D" id="1.10.287.950">
    <property type="entry name" value="Methyl-accepting chemotaxis protein"/>
    <property type="match status" value="1"/>
</dbReference>
<evidence type="ECO:0000256" key="2">
    <source>
        <dbReference type="ARBA" id="ARBA00022692"/>
    </source>
</evidence>
<feature type="compositionally biased region" description="Low complexity" evidence="9">
    <location>
        <begin position="155"/>
        <end position="169"/>
    </location>
</feature>
<evidence type="ECO:0000259" key="11">
    <source>
        <dbReference type="PROSITE" id="PS50111"/>
    </source>
</evidence>
<dbReference type="PROSITE" id="PS50885">
    <property type="entry name" value="HAMP"/>
    <property type="match status" value="1"/>
</dbReference>
<evidence type="ECO:0000256" key="1">
    <source>
        <dbReference type="ARBA" id="ARBA00004370"/>
    </source>
</evidence>
<feature type="domain" description="Methyl-accepting transducer" evidence="11">
    <location>
        <begin position="129"/>
        <end position="365"/>
    </location>
</feature>
<comment type="caution">
    <text evidence="13">The sequence shown here is derived from an EMBL/GenBank/DDBJ whole genome shotgun (WGS) entry which is preliminary data.</text>
</comment>
<dbReference type="PANTHER" id="PTHR32089:SF112">
    <property type="entry name" value="LYSOZYME-LIKE PROTEIN-RELATED"/>
    <property type="match status" value="1"/>
</dbReference>
<protein>
    <submittedName>
        <fullName evidence="13">Methyl-accepting chemotaxis protein</fullName>
    </submittedName>
</protein>
<evidence type="ECO:0000256" key="6">
    <source>
        <dbReference type="ARBA" id="ARBA00029447"/>
    </source>
</evidence>
<dbReference type="PROSITE" id="PS50111">
    <property type="entry name" value="CHEMOTAXIS_TRANSDUC_2"/>
    <property type="match status" value="1"/>
</dbReference>
<proteinExistence type="inferred from homology"/>
<keyword evidence="3 10" id="KW-1133">Transmembrane helix</keyword>